<dbReference type="AlphaFoldDB" id="A0A7W5E548"/>
<feature type="compositionally biased region" description="Polar residues" evidence="1">
    <location>
        <begin position="17"/>
        <end position="35"/>
    </location>
</feature>
<dbReference type="Proteomes" id="UP000536179">
    <property type="component" value="Unassembled WGS sequence"/>
</dbReference>
<evidence type="ECO:0000313" key="3">
    <source>
        <dbReference type="Proteomes" id="UP000536179"/>
    </source>
</evidence>
<keyword evidence="3" id="KW-1185">Reference proteome</keyword>
<name>A0A7W5E548_9BACT</name>
<comment type="caution">
    <text evidence="2">The sequence shown here is derived from an EMBL/GenBank/DDBJ whole genome shotgun (WGS) entry which is preliminary data.</text>
</comment>
<gene>
    <name evidence="2" type="ORF">FHS27_005843</name>
</gene>
<feature type="region of interest" description="Disordered" evidence="1">
    <location>
        <begin position="1"/>
        <end position="35"/>
    </location>
</feature>
<protein>
    <submittedName>
        <fullName evidence="2">Uncharacterized protein</fullName>
    </submittedName>
</protein>
<reference evidence="2 3" key="1">
    <citation type="submission" date="2020-08" db="EMBL/GenBank/DDBJ databases">
        <title>Genomic Encyclopedia of Type Strains, Phase III (KMG-III): the genomes of soil and plant-associated and newly described type strains.</title>
        <authorList>
            <person name="Whitman W."/>
        </authorList>
    </citation>
    <scope>NUCLEOTIDE SEQUENCE [LARGE SCALE GENOMIC DNA]</scope>
    <source>
        <strain evidence="2 3">CECT 8075</strain>
    </source>
</reference>
<evidence type="ECO:0000256" key="1">
    <source>
        <dbReference type="SAM" id="MobiDB-lite"/>
    </source>
</evidence>
<proteinExistence type="predicted"/>
<sequence length="135" mass="14703">MASQPDKPNVETDDVPESSQNGELQETLPGSLSQHVTNDVDKKQIAQFVTTIKNSEQQVGENIIAALQHENTVAVLTTVVIGPDGNQRVISAALDPQRMKQVQEILSDAEAERVDEEPCFGFHCLVKPKTPETLG</sequence>
<organism evidence="2 3">
    <name type="scientific">Aporhodopirellula rubra</name>
    <dbReference type="NCBI Taxonomy" id="980271"/>
    <lineage>
        <taxon>Bacteria</taxon>
        <taxon>Pseudomonadati</taxon>
        <taxon>Planctomycetota</taxon>
        <taxon>Planctomycetia</taxon>
        <taxon>Pirellulales</taxon>
        <taxon>Pirellulaceae</taxon>
        <taxon>Aporhodopirellula</taxon>
    </lineage>
</organism>
<evidence type="ECO:0000313" key="2">
    <source>
        <dbReference type="EMBL" id="MBB3209997.1"/>
    </source>
</evidence>
<dbReference type="RefSeq" id="WP_009096817.1">
    <property type="nucleotide sequence ID" value="NZ_JACHXU010000030.1"/>
</dbReference>
<dbReference type="EMBL" id="JACHXU010000030">
    <property type="protein sequence ID" value="MBB3209997.1"/>
    <property type="molecule type" value="Genomic_DNA"/>
</dbReference>
<accession>A0A7W5E548</accession>